<sequence>MCHLENDHILPDTLGSYRPMKGTWDNAGTFAYDVYEGFQSKQETVAVAIDLEDAYNKSPAQFRFSVKSRCKGMLAISVAMSLKDWES</sequence>
<organism evidence="1">
    <name type="scientific">Arion vulgaris</name>
    <dbReference type="NCBI Taxonomy" id="1028688"/>
    <lineage>
        <taxon>Eukaryota</taxon>
        <taxon>Metazoa</taxon>
        <taxon>Spiralia</taxon>
        <taxon>Lophotrochozoa</taxon>
        <taxon>Mollusca</taxon>
        <taxon>Gastropoda</taxon>
        <taxon>Heterobranchia</taxon>
        <taxon>Euthyneura</taxon>
        <taxon>Panpulmonata</taxon>
        <taxon>Eupulmonata</taxon>
        <taxon>Stylommatophora</taxon>
        <taxon>Helicina</taxon>
        <taxon>Arionoidea</taxon>
        <taxon>Arionidae</taxon>
        <taxon>Arion</taxon>
    </lineage>
</organism>
<reference evidence="1" key="1">
    <citation type="submission" date="2014-12" db="EMBL/GenBank/DDBJ databases">
        <title>Insight into the proteome of Arion vulgaris.</title>
        <authorList>
            <person name="Aradska J."/>
            <person name="Bulat T."/>
            <person name="Smidak R."/>
            <person name="Sarate P."/>
            <person name="Gangsoo J."/>
            <person name="Sialana F."/>
            <person name="Bilban M."/>
            <person name="Lubec G."/>
        </authorList>
    </citation>
    <scope>NUCLEOTIDE SEQUENCE</scope>
    <source>
        <tissue evidence="1">Skin</tissue>
    </source>
</reference>
<accession>A0A0B7BU65</accession>
<gene>
    <name evidence="1" type="primary">ORF208402</name>
</gene>
<dbReference type="EMBL" id="HACG01048845">
    <property type="protein sequence ID" value="CEK95710.1"/>
    <property type="molecule type" value="Transcribed_RNA"/>
</dbReference>
<protein>
    <submittedName>
        <fullName evidence="1">Uncharacterized protein</fullName>
    </submittedName>
</protein>
<dbReference type="AlphaFoldDB" id="A0A0B7BU65"/>
<name>A0A0B7BU65_9EUPU</name>
<evidence type="ECO:0000313" key="1">
    <source>
        <dbReference type="EMBL" id="CEK95710.1"/>
    </source>
</evidence>
<proteinExistence type="predicted"/>